<dbReference type="Gene3D" id="1.50.10.150">
    <property type="entry name" value="Voltage-dependent anion channel"/>
    <property type="match status" value="1"/>
</dbReference>
<feature type="transmembrane region" description="Helical" evidence="5">
    <location>
        <begin position="16"/>
        <end position="37"/>
    </location>
</feature>
<feature type="transmembrane region" description="Helical" evidence="5">
    <location>
        <begin position="180"/>
        <end position="202"/>
    </location>
</feature>
<keyword evidence="4 5" id="KW-0472">Membrane</keyword>
<evidence type="ECO:0008006" key="8">
    <source>
        <dbReference type="Google" id="ProtNLM"/>
    </source>
</evidence>
<gene>
    <name evidence="6" type="ORF">GCM10011430_23600</name>
</gene>
<reference evidence="6" key="2">
    <citation type="submission" date="2020-09" db="EMBL/GenBank/DDBJ databases">
        <authorList>
            <person name="Sun Q."/>
            <person name="Sedlacek I."/>
        </authorList>
    </citation>
    <scope>NUCLEOTIDE SEQUENCE</scope>
    <source>
        <strain evidence="6">CCM 7664</strain>
    </source>
</reference>
<feature type="transmembrane region" description="Helical" evidence="5">
    <location>
        <begin position="150"/>
        <end position="168"/>
    </location>
</feature>
<feature type="transmembrane region" description="Helical" evidence="5">
    <location>
        <begin position="49"/>
        <end position="71"/>
    </location>
</feature>
<comment type="subcellular location">
    <subcellularLocation>
        <location evidence="1">Membrane</location>
        <topology evidence="1">Multi-pass membrane protein</topology>
    </subcellularLocation>
</comment>
<evidence type="ECO:0000313" key="7">
    <source>
        <dbReference type="Proteomes" id="UP000627205"/>
    </source>
</evidence>
<feature type="transmembrane region" description="Helical" evidence="5">
    <location>
        <begin position="237"/>
        <end position="256"/>
    </location>
</feature>
<dbReference type="InterPro" id="IPR004695">
    <property type="entry name" value="SLAC1/Mae1/Ssu1/TehA"/>
</dbReference>
<keyword evidence="7" id="KW-1185">Reference proteome</keyword>
<keyword evidence="3 5" id="KW-1133">Transmembrane helix</keyword>
<dbReference type="RefSeq" id="WP_188421984.1">
    <property type="nucleotide sequence ID" value="NZ_BMDP01000003.1"/>
</dbReference>
<accession>A0A8J3F744</accession>
<organism evidence="6 7">
    <name type="scientific">Oxalicibacterium solurbis</name>
    <dbReference type="NCBI Taxonomy" id="69280"/>
    <lineage>
        <taxon>Bacteria</taxon>
        <taxon>Pseudomonadati</taxon>
        <taxon>Pseudomonadota</taxon>
        <taxon>Betaproteobacteria</taxon>
        <taxon>Burkholderiales</taxon>
        <taxon>Oxalobacteraceae</taxon>
        <taxon>Oxalicibacterium</taxon>
    </lineage>
</organism>
<proteinExistence type="predicted"/>
<dbReference type="InterPro" id="IPR052951">
    <property type="entry name" value="Tellurite_res_ion_channel"/>
</dbReference>
<dbReference type="GO" id="GO:0046583">
    <property type="term" value="F:monoatomic cation efflux transmembrane transporter activity"/>
    <property type="evidence" value="ECO:0007669"/>
    <property type="project" value="TreeGrafter"/>
</dbReference>
<name>A0A8J3F744_9BURK</name>
<evidence type="ECO:0000256" key="5">
    <source>
        <dbReference type="SAM" id="Phobius"/>
    </source>
</evidence>
<dbReference type="Pfam" id="PF03595">
    <property type="entry name" value="SLAC1"/>
    <property type="match status" value="1"/>
</dbReference>
<feature type="transmembrane region" description="Helical" evidence="5">
    <location>
        <begin position="92"/>
        <end position="111"/>
    </location>
</feature>
<protein>
    <recommendedName>
        <fullName evidence="8">C4-dicarboxylate ABC transporter</fullName>
    </recommendedName>
</protein>
<dbReference type="EMBL" id="BMDP01000003">
    <property type="protein sequence ID" value="GGI55186.1"/>
    <property type="molecule type" value="Genomic_DNA"/>
</dbReference>
<evidence type="ECO:0000256" key="2">
    <source>
        <dbReference type="ARBA" id="ARBA00022692"/>
    </source>
</evidence>
<feature type="transmembrane region" description="Helical" evidence="5">
    <location>
        <begin position="214"/>
        <end position="231"/>
    </location>
</feature>
<dbReference type="PANTHER" id="PTHR37955">
    <property type="entry name" value="TELLURITE RESISTANCE PROTEIN TEHA"/>
    <property type="match status" value="1"/>
</dbReference>
<comment type="caution">
    <text evidence="6">The sequence shown here is derived from an EMBL/GenBank/DDBJ whole genome shotgun (WGS) entry which is preliminary data.</text>
</comment>
<evidence type="ECO:0000256" key="4">
    <source>
        <dbReference type="ARBA" id="ARBA00023136"/>
    </source>
</evidence>
<evidence type="ECO:0000256" key="1">
    <source>
        <dbReference type="ARBA" id="ARBA00004141"/>
    </source>
</evidence>
<dbReference type="CDD" id="cd09323">
    <property type="entry name" value="TDT_SLAC1_like"/>
    <property type="match status" value="1"/>
</dbReference>
<feature type="transmembrane region" description="Helical" evidence="5">
    <location>
        <begin position="117"/>
        <end position="138"/>
    </location>
</feature>
<feature type="transmembrane region" description="Helical" evidence="5">
    <location>
        <begin position="294"/>
        <end position="316"/>
    </location>
</feature>
<evidence type="ECO:0000313" key="6">
    <source>
        <dbReference type="EMBL" id="GGI55186.1"/>
    </source>
</evidence>
<reference evidence="6" key="1">
    <citation type="journal article" date="2014" name="Int. J. Syst. Evol. Microbiol.">
        <title>Complete genome sequence of Corynebacterium casei LMG S-19264T (=DSM 44701T), isolated from a smear-ripened cheese.</title>
        <authorList>
            <consortium name="US DOE Joint Genome Institute (JGI-PGF)"/>
            <person name="Walter F."/>
            <person name="Albersmeier A."/>
            <person name="Kalinowski J."/>
            <person name="Ruckert C."/>
        </authorList>
    </citation>
    <scope>NUCLEOTIDE SEQUENCE</scope>
    <source>
        <strain evidence="6">CCM 7664</strain>
    </source>
</reference>
<keyword evidence="2 5" id="KW-0812">Transmembrane</keyword>
<dbReference type="Proteomes" id="UP000627205">
    <property type="component" value="Unassembled WGS sequence"/>
</dbReference>
<dbReference type="GO" id="GO:0005886">
    <property type="term" value="C:plasma membrane"/>
    <property type="evidence" value="ECO:0007669"/>
    <property type="project" value="TreeGrafter"/>
</dbReference>
<dbReference type="AlphaFoldDB" id="A0A8J3F744"/>
<dbReference type="InterPro" id="IPR038665">
    <property type="entry name" value="Voltage-dep_anion_channel_sf"/>
</dbReference>
<feature type="transmembrane region" description="Helical" evidence="5">
    <location>
        <begin position="268"/>
        <end position="288"/>
    </location>
</feature>
<dbReference type="PANTHER" id="PTHR37955:SF1">
    <property type="entry name" value="DEP DOMAIN-CONTAINING PROTEIN"/>
    <property type="match status" value="1"/>
</dbReference>
<sequence length="332" mass="35737">MNTVTTSQAPATGKRLSYLPVALFGAVMGLTGLSVAWRLAHAQFGAPSWIAHAFAALAILAFFAQSIAYGIKAFTDFDAVRAEFQHPVAGNLFGTPLVSLLLLPLLLVDINLTLARIVWSIGAILMTVFAWTIVSRWITARQKVAHATPAWIVPAVGLIDIPLAVPALGWEHTLHDVMMFATAVGLFFAIPLFTLILSRLMYEDPLPEAMQPSLLILGAPFAVGFAAYVATTGHIDFFAEALYMLMLFMTAVLLGRLRHLPRCSTFRVAWWAASFPLAATAATSLRYAAHAPSLFTDIVAGVLLAIATIVILGLAWRTLSGIARGELQKLVG</sequence>
<evidence type="ECO:0000256" key="3">
    <source>
        <dbReference type="ARBA" id="ARBA00022989"/>
    </source>
</evidence>